<comment type="caution">
    <text evidence="1">The sequence shown here is derived from an EMBL/GenBank/DDBJ whole genome shotgun (WGS) entry which is preliminary data.</text>
</comment>
<reference evidence="2" key="1">
    <citation type="journal article" date="2022" name="Mol. Ecol. Resour.">
        <title>The genomes of chicory, endive, great burdock and yacon provide insights into Asteraceae palaeo-polyploidization history and plant inulin production.</title>
        <authorList>
            <person name="Fan W."/>
            <person name="Wang S."/>
            <person name="Wang H."/>
            <person name="Wang A."/>
            <person name="Jiang F."/>
            <person name="Liu H."/>
            <person name="Zhao H."/>
            <person name="Xu D."/>
            <person name="Zhang Y."/>
        </authorList>
    </citation>
    <scope>NUCLEOTIDE SEQUENCE [LARGE SCALE GENOMIC DNA]</scope>
    <source>
        <strain evidence="2">cv. Yunnan</strain>
    </source>
</reference>
<dbReference type="Proteomes" id="UP001056120">
    <property type="component" value="Linkage Group LG24"/>
</dbReference>
<evidence type="ECO:0000313" key="1">
    <source>
        <dbReference type="EMBL" id="KAI3712476.1"/>
    </source>
</evidence>
<reference evidence="1 2" key="2">
    <citation type="journal article" date="2022" name="Mol. Ecol. Resour.">
        <title>The genomes of chicory, endive, great burdock and yacon provide insights into Asteraceae paleo-polyploidization history and plant inulin production.</title>
        <authorList>
            <person name="Fan W."/>
            <person name="Wang S."/>
            <person name="Wang H."/>
            <person name="Wang A."/>
            <person name="Jiang F."/>
            <person name="Liu H."/>
            <person name="Zhao H."/>
            <person name="Xu D."/>
            <person name="Zhang Y."/>
        </authorList>
    </citation>
    <scope>NUCLEOTIDE SEQUENCE [LARGE SCALE GENOMIC DNA]</scope>
    <source>
        <strain evidence="2">cv. Yunnan</strain>
        <tissue evidence="1">Leaves</tissue>
    </source>
</reference>
<gene>
    <name evidence="1" type="ORF">L1987_71033</name>
</gene>
<evidence type="ECO:0000313" key="2">
    <source>
        <dbReference type="Proteomes" id="UP001056120"/>
    </source>
</evidence>
<keyword evidence="2" id="KW-1185">Reference proteome</keyword>
<accession>A0ACB9AR88</accession>
<name>A0ACB9AR88_9ASTR</name>
<organism evidence="1 2">
    <name type="scientific">Smallanthus sonchifolius</name>
    <dbReference type="NCBI Taxonomy" id="185202"/>
    <lineage>
        <taxon>Eukaryota</taxon>
        <taxon>Viridiplantae</taxon>
        <taxon>Streptophyta</taxon>
        <taxon>Embryophyta</taxon>
        <taxon>Tracheophyta</taxon>
        <taxon>Spermatophyta</taxon>
        <taxon>Magnoliopsida</taxon>
        <taxon>eudicotyledons</taxon>
        <taxon>Gunneridae</taxon>
        <taxon>Pentapetalae</taxon>
        <taxon>asterids</taxon>
        <taxon>campanulids</taxon>
        <taxon>Asterales</taxon>
        <taxon>Asteraceae</taxon>
        <taxon>Asteroideae</taxon>
        <taxon>Heliantheae alliance</taxon>
        <taxon>Millerieae</taxon>
        <taxon>Smallanthus</taxon>
    </lineage>
</organism>
<sequence>MKHVLIGEEDAPPPILEGKITGISFSLAAKKFVSFLFSFYLPVSSILGTLNYQFRYTIHHISEVAQVTVIENQKKDGACFLELKLPSRKGIRDDFWDFLDRYGYRYGGDAAIPPLLPSEVLEILKKIAEATKKKLDGRGCFFQEVSCMV</sequence>
<proteinExistence type="predicted"/>
<dbReference type="EMBL" id="CM042041">
    <property type="protein sequence ID" value="KAI3712476.1"/>
    <property type="molecule type" value="Genomic_DNA"/>
</dbReference>
<protein>
    <submittedName>
        <fullName evidence="1">Uncharacterized protein</fullName>
    </submittedName>
</protein>